<dbReference type="KEGG" id="vg:26626437"/>
<name>A0A0S0MZM6_9CAUD</name>
<accession>A0A0S0MZM6</accession>
<proteinExistence type="predicted"/>
<evidence type="ECO:0000313" key="2">
    <source>
        <dbReference type="Proteomes" id="UP000203864"/>
    </source>
</evidence>
<dbReference type="Proteomes" id="UP000203864">
    <property type="component" value="Segment"/>
</dbReference>
<sequence length="70" mass="7773">MTAETDDKVVVRMEDLRRLGYCSGGVRAFFARRNMDYGAFLRDGIGEDELRATGDGMALAAIEEARNGRK</sequence>
<protein>
    <recommendedName>
        <fullName evidence="3">Tail assembly protein</fullName>
    </recommendedName>
</protein>
<dbReference type="OrthoDB" id="21927at10239"/>
<dbReference type="GeneID" id="26626437"/>
<organism evidence="1 2">
    <name type="scientific">Pseudomonas phage PaMx74</name>
    <dbReference type="NCBI Taxonomy" id="1175663"/>
    <lineage>
        <taxon>Viruses</taxon>
        <taxon>Duplodnaviria</taxon>
        <taxon>Heunggongvirae</taxon>
        <taxon>Uroviricota</taxon>
        <taxon>Caudoviricetes</taxon>
        <taxon>Mesyanzhinovviridae</taxon>
        <taxon>Bradleyvirinae</taxon>
        <taxon>Cinvestavvirus</taxon>
        <taxon>Cinvestavvirus PaMx74</taxon>
        <taxon>Pamexvirus PaMx74</taxon>
    </lineage>
</organism>
<dbReference type="EMBL" id="JQ067093">
    <property type="protein sequence ID" value="ALH23510.1"/>
    <property type="molecule type" value="Genomic_DNA"/>
</dbReference>
<dbReference type="RefSeq" id="YP_009199474.1">
    <property type="nucleotide sequence ID" value="NC_028809.1"/>
</dbReference>
<reference evidence="1 2" key="1">
    <citation type="journal article" date="2012" name="Appl. Environ. Microbiol.">
        <title>High Diversity and Novel Species of Pseudomonas aeruginosa Bacteriophages.</title>
        <authorList>
            <person name="Sepulveda-Robles O."/>
            <person name="Kameyama L."/>
            <person name="Guarneros G."/>
        </authorList>
    </citation>
    <scope>NUCLEOTIDE SEQUENCE [LARGE SCALE GENOMIC DNA]</scope>
</reference>
<keyword evidence="2" id="KW-1185">Reference proteome</keyword>
<evidence type="ECO:0000313" key="1">
    <source>
        <dbReference type="EMBL" id="ALH23510.1"/>
    </source>
</evidence>
<evidence type="ECO:0008006" key="3">
    <source>
        <dbReference type="Google" id="ProtNLM"/>
    </source>
</evidence>
<gene>
    <name evidence="1" type="ORF">PaMx74_35</name>
</gene>